<dbReference type="Pfam" id="PF14016">
    <property type="entry name" value="DUF4232"/>
    <property type="match status" value="1"/>
</dbReference>
<evidence type="ECO:0000313" key="3">
    <source>
        <dbReference type="EMBL" id="QDP74818.1"/>
    </source>
</evidence>
<dbReference type="InterPro" id="IPR025326">
    <property type="entry name" value="DUF4232"/>
</dbReference>
<evidence type="ECO:0000259" key="2">
    <source>
        <dbReference type="Pfam" id="PF14016"/>
    </source>
</evidence>
<keyword evidence="4" id="KW-1185">Reference proteome</keyword>
<dbReference type="InterPro" id="IPR023833">
    <property type="entry name" value="Signal_pept_SipW-depend-type"/>
</dbReference>
<keyword evidence="1" id="KW-1133">Transmembrane helix</keyword>
<organism evidence="3 4">
    <name type="scientific">Cellulosimicrobium cellulans</name>
    <name type="common">Arthrobacter luteus</name>
    <dbReference type="NCBI Taxonomy" id="1710"/>
    <lineage>
        <taxon>Bacteria</taxon>
        <taxon>Bacillati</taxon>
        <taxon>Actinomycetota</taxon>
        <taxon>Actinomycetes</taxon>
        <taxon>Micrococcales</taxon>
        <taxon>Promicromonosporaceae</taxon>
        <taxon>Cellulosimicrobium</taxon>
    </lineage>
</organism>
<name>A0ABX5XB02_CELCE</name>
<proteinExistence type="predicted"/>
<gene>
    <name evidence="3" type="ORF">FOG94_06315</name>
</gene>
<keyword evidence="1" id="KW-0812">Transmembrane</keyword>
<feature type="transmembrane region" description="Helical" evidence="1">
    <location>
        <begin position="27"/>
        <end position="46"/>
    </location>
</feature>
<keyword evidence="1" id="KW-0472">Membrane</keyword>
<sequence length="186" mass="19042">MGEEHTVSNIETAVETERRDRKTYLRFGLAAVAVLGIGAAVTSASWTDQAWFTGSAGAAQVELQASTDGTSWVDADTVGDGVAVAIDEAAFARMNQGETRQVTLHLKNSGSVDLSLGGQAEVSATGSLFEGSDPASATVSVPDDVLLSPAETATATLTITTPEDWDPSYQGAAGALTVSFTGVSQA</sequence>
<dbReference type="NCBIfam" id="TIGR04088">
    <property type="entry name" value="cognate_SipW"/>
    <property type="match status" value="1"/>
</dbReference>
<dbReference type="Proteomes" id="UP000319068">
    <property type="component" value="Chromosome"/>
</dbReference>
<protein>
    <submittedName>
        <fullName evidence="3">DUF4232 domain-containing protein</fullName>
    </submittedName>
</protein>
<evidence type="ECO:0000313" key="4">
    <source>
        <dbReference type="Proteomes" id="UP000319068"/>
    </source>
</evidence>
<dbReference type="EMBL" id="CP041694">
    <property type="protein sequence ID" value="QDP74818.1"/>
    <property type="molecule type" value="Genomic_DNA"/>
</dbReference>
<evidence type="ECO:0000256" key="1">
    <source>
        <dbReference type="SAM" id="Phobius"/>
    </source>
</evidence>
<feature type="domain" description="DUF4232" evidence="2">
    <location>
        <begin position="92"/>
        <end position="178"/>
    </location>
</feature>
<accession>A0ABX5XB02</accession>
<reference evidence="3 4" key="1">
    <citation type="submission" date="2019-07" db="EMBL/GenBank/DDBJ databases">
        <title>Complete Genome Sequence and Methylome Analysis of Arthrobacter luteus NEB113.</title>
        <authorList>
            <person name="Fomenkov A."/>
            <person name="Anton B.P."/>
            <person name="Vincze T."/>
            <person name="Roberts R.J."/>
        </authorList>
    </citation>
    <scope>NUCLEOTIDE SEQUENCE [LARGE SCALE GENOMIC DNA]</scope>
    <source>
        <strain evidence="3 4">NEB113</strain>
    </source>
</reference>